<reference evidence="2 3" key="1">
    <citation type="submission" date="2018-03" db="EMBL/GenBank/DDBJ databases">
        <title>Genomic Encyclopedia of Archaeal and Bacterial Type Strains, Phase II (KMG-II): from individual species to whole genera.</title>
        <authorList>
            <person name="Goeker M."/>
        </authorList>
    </citation>
    <scope>NUCLEOTIDE SEQUENCE [LARGE SCALE GENOMIC DNA]</scope>
    <source>
        <strain evidence="2 3">DSM 25027</strain>
    </source>
</reference>
<evidence type="ECO:0000313" key="3">
    <source>
        <dbReference type="Proteomes" id="UP000237640"/>
    </source>
</evidence>
<evidence type="ECO:0000313" key="2">
    <source>
        <dbReference type="EMBL" id="PRX57133.1"/>
    </source>
</evidence>
<dbReference type="AlphaFoldDB" id="A0A2T0MHS8"/>
<dbReference type="Proteomes" id="UP000237640">
    <property type="component" value="Unassembled WGS sequence"/>
</dbReference>
<dbReference type="SUPFAM" id="SSF82185">
    <property type="entry name" value="Histone H3 K4-specific methyltransferase SET7/9 N-terminal domain"/>
    <property type="match status" value="1"/>
</dbReference>
<comment type="caution">
    <text evidence="2">The sequence shown here is derived from an EMBL/GenBank/DDBJ whole genome shotgun (WGS) entry which is preliminary data.</text>
</comment>
<accession>A0A2T0MHS8</accession>
<protein>
    <recommendedName>
        <fullName evidence="4">MORN repeat protein</fullName>
    </recommendedName>
</protein>
<dbReference type="Gene3D" id="2.20.110.10">
    <property type="entry name" value="Histone H3 K4-specific methyltransferase SET7/9 N-terminal domain"/>
    <property type="match status" value="1"/>
</dbReference>
<organism evidence="2 3">
    <name type="scientific">Flagellimonas meridianipacifica</name>
    <dbReference type="NCBI Taxonomy" id="1080225"/>
    <lineage>
        <taxon>Bacteria</taxon>
        <taxon>Pseudomonadati</taxon>
        <taxon>Bacteroidota</taxon>
        <taxon>Flavobacteriia</taxon>
        <taxon>Flavobacteriales</taxon>
        <taxon>Flavobacteriaceae</taxon>
        <taxon>Flagellimonas</taxon>
    </lineage>
</organism>
<keyword evidence="1" id="KW-0732">Signal</keyword>
<feature type="signal peptide" evidence="1">
    <location>
        <begin position="1"/>
        <end position="18"/>
    </location>
</feature>
<evidence type="ECO:0000256" key="1">
    <source>
        <dbReference type="SAM" id="SignalP"/>
    </source>
</evidence>
<gene>
    <name evidence="2" type="ORF">CLV81_1134</name>
</gene>
<feature type="chain" id="PRO_5015709831" description="MORN repeat protein" evidence="1">
    <location>
        <begin position="19"/>
        <end position="116"/>
    </location>
</feature>
<proteinExistence type="predicted"/>
<sequence>MKQSILLLMMVFSVCMYAQSTEPTLEKVGKMVKATYFHENGNIAQTGYMLKGKLHGQWFMYTDNGKKIASGKYDNGKRAGKWFFWEGEILKEVDYLDNRIVGVKNWNKSEIVSVDF</sequence>
<dbReference type="RefSeq" id="WP_106144046.1">
    <property type="nucleotide sequence ID" value="NZ_PVYX01000001.1"/>
</dbReference>
<dbReference type="OrthoDB" id="1467310at2"/>
<keyword evidence="3" id="KW-1185">Reference proteome</keyword>
<name>A0A2T0MHS8_9FLAO</name>
<evidence type="ECO:0008006" key="4">
    <source>
        <dbReference type="Google" id="ProtNLM"/>
    </source>
</evidence>
<dbReference type="EMBL" id="PVYX01000001">
    <property type="protein sequence ID" value="PRX57133.1"/>
    <property type="molecule type" value="Genomic_DNA"/>
</dbReference>